<accession>A0A0J8FQB4</accession>
<dbReference type="EMBL" id="LFMW01000028">
    <property type="protein sequence ID" value="KMT52442.1"/>
    <property type="molecule type" value="Genomic_DNA"/>
</dbReference>
<dbReference type="STRING" id="1674920.ACR52_27180"/>
<protein>
    <recommendedName>
        <fullName evidence="3">Internal virion protein A</fullName>
    </recommendedName>
</protein>
<dbReference type="InterPro" id="IPR020335">
    <property type="entry name" value="Phage_T7_Gp13"/>
</dbReference>
<dbReference type="Proteomes" id="UP000037551">
    <property type="component" value="Unassembled WGS sequence"/>
</dbReference>
<evidence type="ECO:0000313" key="2">
    <source>
        <dbReference type="Proteomes" id="UP000037551"/>
    </source>
</evidence>
<comment type="caution">
    <text evidence="1">The sequence shown here is derived from an EMBL/GenBank/DDBJ whole genome shotgun (WGS) entry which is preliminary data.</text>
</comment>
<dbReference type="Pfam" id="PF11090">
    <property type="entry name" value="Phage_T7_Gp13"/>
    <property type="match status" value="1"/>
</dbReference>
<dbReference type="PATRIC" id="fig|1674920.3.peg.4071"/>
<reference evidence="1 2" key="1">
    <citation type="submission" date="2015-06" db="EMBL/GenBank/DDBJ databases">
        <title>Draft genome sequence of an Antarctic Pseudomonas sp. strain KG01 with full potential for biotechnological applications.</title>
        <authorList>
            <person name="Pavlov M.S."/>
            <person name="Lira F."/>
            <person name="Martinez J.L."/>
            <person name="Marshall S.H."/>
        </authorList>
    </citation>
    <scope>NUCLEOTIDE SEQUENCE [LARGE SCALE GENOMIC DNA]</scope>
    <source>
        <strain evidence="1 2">KG01</strain>
    </source>
</reference>
<evidence type="ECO:0008006" key="3">
    <source>
        <dbReference type="Google" id="ProtNLM"/>
    </source>
</evidence>
<proteinExistence type="predicted"/>
<sequence length="145" mass="16209">MRLIKATEAHLKAAAANLCASDLQEFHCMKAGRDPRDVLPEAIDEHAQAIVVGSLVLAVGGHTNLGIWFVTTNVVHMLTRAERFQFYRLLKQNLERVKQRSPSPKTNWVSVDNHAHIRLLTKLGASFNGGIFMSPAGFAFKQFWL</sequence>
<dbReference type="OrthoDB" id="6925387at2"/>
<keyword evidence="2" id="KW-1185">Reference proteome</keyword>
<dbReference type="RefSeq" id="WP_048731245.1">
    <property type="nucleotide sequence ID" value="NZ_LFMW01000028.1"/>
</dbReference>
<evidence type="ECO:0000313" key="1">
    <source>
        <dbReference type="EMBL" id="KMT52442.1"/>
    </source>
</evidence>
<name>A0A0J8FQB4_9PSED</name>
<organism evidence="1 2">
    <name type="scientific">Pseudomonas fildesensis</name>
    <dbReference type="NCBI Taxonomy" id="1674920"/>
    <lineage>
        <taxon>Bacteria</taxon>
        <taxon>Pseudomonadati</taxon>
        <taxon>Pseudomonadota</taxon>
        <taxon>Gammaproteobacteria</taxon>
        <taxon>Pseudomonadales</taxon>
        <taxon>Pseudomonadaceae</taxon>
        <taxon>Pseudomonas</taxon>
    </lineage>
</organism>
<gene>
    <name evidence="1" type="ORF">ACR52_27180</name>
</gene>
<dbReference type="AlphaFoldDB" id="A0A0J8FQB4"/>